<dbReference type="EMBL" id="BAAAQW010000003">
    <property type="protein sequence ID" value="GAA2198159.1"/>
    <property type="molecule type" value="Genomic_DNA"/>
</dbReference>
<protein>
    <submittedName>
        <fullName evidence="1">Winged helix-turn-helix domain-containing protein</fullName>
    </submittedName>
</protein>
<evidence type="ECO:0000313" key="2">
    <source>
        <dbReference type="Proteomes" id="UP001500432"/>
    </source>
</evidence>
<dbReference type="InterPro" id="IPR009351">
    <property type="entry name" value="AlkZ-like"/>
</dbReference>
<name>A0ABP5NF23_9MICC</name>
<organism evidence="1 2">
    <name type="scientific">Sinomonas flava</name>
    <dbReference type="NCBI Taxonomy" id="496857"/>
    <lineage>
        <taxon>Bacteria</taxon>
        <taxon>Bacillati</taxon>
        <taxon>Actinomycetota</taxon>
        <taxon>Actinomycetes</taxon>
        <taxon>Micrococcales</taxon>
        <taxon>Micrococcaceae</taxon>
        <taxon>Sinomonas</taxon>
    </lineage>
</organism>
<gene>
    <name evidence="1" type="ORF">GCM10009849_09810</name>
</gene>
<dbReference type="RefSeq" id="WP_344298554.1">
    <property type="nucleotide sequence ID" value="NZ_BAAAQW010000003.1"/>
</dbReference>
<dbReference type="PANTHER" id="PTHR30528:SF0">
    <property type="entry name" value="CYTOPLASMIC PROTEIN"/>
    <property type="match status" value="1"/>
</dbReference>
<reference evidence="2" key="1">
    <citation type="journal article" date="2019" name="Int. J. Syst. Evol. Microbiol.">
        <title>The Global Catalogue of Microorganisms (GCM) 10K type strain sequencing project: providing services to taxonomists for standard genome sequencing and annotation.</title>
        <authorList>
            <consortium name="The Broad Institute Genomics Platform"/>
            <consortium name="The Broad Institute Genome Sequencing Center for Infectious Disease"/>
            <person name="Wu L."/>
            <person name="Ma J."/>
        </authorList>
    </citation>
    <scope>NUCLEOTIDE SEQUENCE [LARGE SCALE GENOMIC DNA]</scope>
    <source>
        <strain evidence="2">JCM 16034</strain>
    </source>
</reference>
<comment type="caution">
    <text evidence="1">The sequence shown here is derived from an EMBL/GenBank/DDBJ whole genome shotgun (WGS) entry which is preliminary data.</text>
</comment>
<proteinExistence type="predicted"/>
<sequence>MRATLSLAQARRLALAAQGLHRPRPAAPASTRSLTAVFERLQLVQIDSVNVLVRSHYLPFFSRLGAYDRGALDRLSSRSPRRMVEYWAHEASFVRPEHFDALRLWQRRAWVGAHRMDSGTRADLAERIVAVLASSRPLTASQLTERLGHVEERRTDSWGWNWNAVQRVASHLFEEGILGSAGRSPSFERRYALMEAVLPPGLARDPALSRDAAILELARAAVAAHGIGTVRCFADYFRLPHRDTGRALERLVASGEAEPVDVPGWPGPVYRDPQRTLPRTAQGRALLSPFDSLVFERRRLEELFGFRYRLEIYTPAARREYGYYVLPFLLRDAVVARVDLKADRVRRTLIVHAAHAEPGAPPDTAAELAAELALLADWLGLDDVRVADSGSLAFTLRRELPGRLG</sequence>
<dbReference type="PANTHER" id="PTHR30528">
    <property type="entry name" value="CYTOPLASMIC PROTEIN"/>
    <property type="match status" value="1"/>
</dbReference>
<keyword evidence="2" id="KW-1185">Reference proteome</keyword>
<dbReference type="Proteomes" id="UP001500432">
    <property type="component" value="Unassembled WGS sequence"/>
</dbReference>
<accession>A0ABP5NF23</accession>
<evidence type="ECO:0000313" key="1">
    <source>
        <dbReference type="EMBL" id="GAA2198159.1"/>
    </source>
</evidence>
<dbReference type="Pfam" id="PF06224">
    <property type="entry name" value="AlkZ-like"/>
    <property type="match status" value="1"/>
</dbReference>